<dbReference type="RefSeq" id="WP_149486198.1">
    <property type="nucleotide sequence ID" value="NZ_CP036150.1"/>
</dbReference>
<keyword evidence="2" id="KW-0238">DNA-binding</keyword>
<dbReference type="InterPro" id="IPR000843">
    <property type="entry name" value="HTH_LacI"/>
</dbReference>
<evidence type="ECO:0000313" key="6">
    <source>
        <dbReference type="Proteomes" id="UP000324209"/>
    </source>
</evidence>
<dbReference type="PROSITE" id="PS00356">
    <property type="entry name" value="HTH_LACI_1"/>
    <property type="match status" value="1"/>
</dbReference>
<evidence type="ECO:0000259" key="4">
    <source>
        <dbReference type="PROSITE" id="PS50932"/>
    </source>
</evidence>
<sequence>MKKKTVTISDIATEAGVSKATVSRVLSNSPKVKKESKEKILKIMEKYSYVPNNMAQSLAGTPRMTIGIVIDELANFFFIEVADGIDKVISHSGYSMQISSSRWDEENELRLVRQLISSRVDGIILAPVSETSRSIALLKSSGIPFLLINVIPKQEDLAFVSCDNSAGGRLAGQFFNRMHRPCQILITGYPHQSISYRIQGFKETLEKPEELIHYENINTYEQGYEIASVLLIKNRLASIKTALFVTNDNVAIGIITRLLELGISIPEQVSVIGYDDIKLSTFCRIPLTTVSQGIKDIGKIAAMELLEMIEGSAEELPQHLIEPQIVMRQSAVIL</sequence>
<accession>A0A5C1QLB0</accession>
<gene>
    <name evidence="5" type="ORF">EXM22_09005</name>
</gene>
<dbReference type="Pfam" id="PF13377">
    <property type="entry name" value="Peripla_BP_3"/>
    <property type="match status" value="1"/>
</dbReference>
<dbReference type="PRINTS" id="PR00036">
    <property type="entry name" value="HTHLACI"/>
</dbReference>
<dbReference type="OrthoDB" id="9784962at2"/>
<dbReference type="KEGG" id="ock:EXM22_09005"/>
<dbReference type="Gene3D" id="3.40.50.2300">
    <property type="match status" value="2"/>
</dbReference>
<dbReference type="SMART" id="SM00354">
    <property type="entry name" value="HTH_LACI"/>
    <property type="match status" value="1"/>
</dbReference>
<dbReference type="PANTHER" id="PTHR30146">
    <property type="entry name" value="LACI-RELATED TRANSCRIPTIONAL REPRESSOR"/>
    <property type="match status" value="1"/>
</dbReference>
<evidence type="ECO:0000256" key="1">
    <source>
        <dbReference type="ARBA" id="ARBA00023015"/>
    </source>
</evidence>
<organism evidence="5 6">
    <name type="scientific">Oceanispirochaeta crateris</name>
    <dbReference type="NCBI Taxonomy" id="2518645"/>
    <lineage>
        <taxon>Bacteria</taxon>
        <taxon>Pseudomonadati</taxon>
        <taxon>Spirochaetota</taxon>
        <taxon>Spirochaetia</taxon>
        <taxon>Spirochaetales</taxon>
        <taxon>Spirochaetaceae</taxon>
        <taxon>Oceanispirochaeta</taxon>
    </lineage>
</organism>
<name>A0A5C1QLB0_9SPIO</name>
<dbReference type="PANTHER" id="PTHR30146:SF154">
    <property type="entry name" value="TRANSCRIPTION REGULATOR, MEMBER OF GALR FAMILY"/>
    <property type="match status" value="1"/>
</dbReference>
<evidence type="ECO:0000313" key="5">
    <source>
        <dbReference type="EMBL" id="QEN08118.1"/>
    </source>
</evidence>
<keyword evidence="6" id="KW-1185">Reference proteome</keyword>
<dbReference type="EMBL" id="CP036150">
    <property type="protein sequence ID" value="QEN08118.1"/>
    <property type="molecule type" value="Genomic_DNA"/>
</dbReference>
<dbReference type="InterPro" id="IPR046335">
    <property type="entry name" value="LacI/GalR-like_sensor"/>
</dbReference>
<dbReference type="Pfam" id="PF00356">
    <property type="entry name" value="LacI"/>
    <property type="match status" value="1"/>
</dbReference>
<evidence type="ECO:0000256" key="3">
    <source>
        <dbReference type="ARBA" id="ARBA00023163"/>
    </source>
</evidence>
<evidence type="ECO:0000256" key="2">
    <source>
        <dbReference type="ARBA" id="ARBA00023125"/>
    </source>
</evidence>
<dbReference type="Gene3D" id="1.10.260.40">
    <property type="entry name" value="lambda repressor-like DNA-binding domains"/>
    <property type="match status" value="1"/>
</dbReference>
<dbReference type="InterPro" id="IPR028082">
    <property type="entry name" value="Peripla_BP_I"/>
</dbReference>
<dbReference type="SUPFAM" id="SSF47413">
    <property type="entry name" value="lambda repressor-like DNA-binding domains"/>
    <property type="match status" value="1"/>
</dbReference>
<protein>
    <submittedName>
        <fullName evidence="5">LacI family transcriptional regulator</fullName>
    </submittedName>
</protein>
<dbReference type="CDD" id="cd01392">
    <property type="entry name" value="HTH_LacI"/>
    <property type="match status" value="1"/>
</dbReference>
<dbReference type="GO" id="GO:0003700">
    <property type="term" value="F:DNA-binding transcription factor activity"/>
    <property type="evidence" value="ECO:0007669"/>
    <property type="project" value="TreeGrafter"/>
</dbReference>
<dbReference type="AlphaFoldDB" id="A0A5C1QLB0"/>
<proteinExistence type="predicted"/>
<dbReference type="SUPFAM" id="SSF53822">
    <property type="entry name" value="Periplasmic binding protein-like I"/>
    <property type="match status" value="1"/>
</dbReference>
<dbReference type="InterPro" id="IPR010982">
    <property type="entry name" value="Lambda_DNA-bd_dom_sf"/>
</dbReference>
<reference evidence="5 6" key="1">
    <citation type="submission" date="2019-02" db="EMBL/GenBank/DDBJ databases">
        <title>Complete Genome Sequence and Methylome Analysis of free living Spirochaetas.</title>
        <authorList>
            <person name="Fomenkov A."/>
            <person name="Dubinina G."/>
            <person name="Leshcheva N."/>
            <person name="Mikheeva N."/>
            <person name="Grabovich M."/>
            <person name="Vincze T."/>
            <person name="Roberts R.J."/>
        </authorList>
    </citation>
    <scope>NUCLEOTIDE SEQUENCE [LARGE SCALE GENOMIC DNA]</scope>
    <source>
        <strain evidence="5 6">K2</strain>
    </source>
</reference>
<dbReference type="PROSITE" id="PS50932">
    <property type="entry name" value="HTH_LACI_2"/>
    <property type="match status" value="1"/>
</dbReference>
<dbReference type="GO" id="GO:0000976">
    <property type="term" value="F:transcription cis-regulatory region binding"/>
    <property type="evidence" value="ECO:0007669"/>
    <property type="project" value="TreeGrafter"/>
</dbReference>
<keyword evidence="1" id="KW-0805">Transcription regulation</keyword>
<dbReference type="CDD" id="cd06267">
    <property type="entry name" value="PBP1_LacI_sugar_binding-like"/>
    <property type="match status" value="1"/>
</dbReference>
<feature type="domain" description="HTH lacI-type" evidence="4">
    <location>
        <begin position="6"/>
        <end position="60"/>
    </location>
</feature>
<keyword evidence="3" id="KW-0804">Transcription</keyword>
<dbReference type="Proteomes" id="UP000324209">
    <property type="component" value="Chromosome"/>
</dbReference>